<evidence type="ECO:0000313" key="2">
    <source>
        <dbReference type="EMBL" id="XBX82404.1"/>
    </source>
</evidence>
<dbReference type="PROSITE" id="PS51819">
    <property type="entry name" value="VOC"/>
    <property type="match status" value="1"/>
</dbReference>
<gene>
    <name evidence="2" type="ORF">ABIQ69_00410</name>
</gene>
<dbReference type="InterPro" id="IPR004360">
    <property type="entry name" value="Glyas_Fos-R_dOase_dom"/>
</dbReference>
<evidence type="ECO:0000259" key="1">
    <source>
        <dbReference type="PROSITE" id="PS51819"/>
    </source>
</evidence>
<feature type="domain" description="VOC" evidence="1">
    <location>
        <begin position="23"/>
        <end position="159"/>
    </location>
</feature>
<dbReference type="InterPro" id="IPR029068">
    <property type="entry name" value="Glyas_Bleomycin-R_OHBP_Dase"/>
</dbReference>
<dbReference type="Pfam" id="PF00903">
    <property type="entry name" value="Glyoxalase"/>
    <property type="match status" value="1"/>
</dbReference>
<dbReference type="EMBL" id="CP158374">
    <property type="protein sequence ID" value="XBX82404.1"/>
    <property type="molecule type" value="Genomic_DNA"/>
</dbReference>
<reference evidence="2" key="1">
    <citation type="submission" date="2024-05" db="EMBL/GenBank/DDBJ databases">
        <authorList>
            <person name="Yu L."/>
        </authorList>
    </citation>
    <scope>NUCLEOTIDE SEQUENCE</scope>
    <source>
        <strain evidence="2">G08B096</strain>
    </source>
</reference>
<dbReference type="Gene3D" id="3.10.180.10">
    <property type="entry name" value="2,3-Dihydroxybiphenyl 1,2-Dioxygenase, domain 1"/>
    <property type="match status" value="1"/>
</dbReference>
<dbReference type="SUPFAM" id="SSF54593">
    <property type="entry name" value="Glyoxalase/Bleomycin resistance protein/Dihydroxybiphenyl dioxygenase"/>
    <property type="match status" value="1"/>
</dbReference>
<dbReference type="RefSeq" id="WP_350348421.1">
    <property type="nucleotide sequence ID" value="NZ_CP158374.1"/>
</dbReference>
<accession>A0AAU7W9K5</accession>
<protein>
    <submittedName>
        <fullName evidence="2">VOC family protein</fullName>
    </submittedName>
</protein>
<sequence>MTTTDTASARTEPTARGTAPAMKLEVVVLPVSDVERAKSFYAGLGWTLDVDLPVAPDYRVVEFTPTGSPTSIIFGTGVTDAEPGSVRGLQLVVTDIDAARDTLAAAGADPSPVFHDATGVFHHGGSTARVEGHAPERRSYGSFVSFHDPDGNEWIVQEVTQRIPGRIVQTRYDSPAELATALRAAAEAHGRHEAAIGHEDPDWPEWYAEYLVRAAAGKDLPA</sequence>
<proteinExistence type="predicted"/>
<organism evidence="2">
    <name type="scientific">Agromyces sp. G08B096</name>
    <dbReference type="NCBI Taxonomy" id="3156399"/>
    <lineage>
        <taxon>Bacteria</taxon>
        <taxon>Bacillati</taxon>
        <taxon>Actinomycetota</taxon>
        <taxon>Actinomycetes</taxon>
        <taxon>Micrococcales</taxon>
        <taxon>Microbacteriaceae</taxon>
        <taxon>Agromyces</taxon>
    </lineage>
</organism>
<dbReference type="InterPro" id="IPR037523">
    <property type="entry name" value="VOC_core"/>
</dbReference>
<dbReference type="AlphaFoldDB" id="A0AAU7W9K5"/>
<name>A0AAU7W9K5_9MICO</name>